<feature type="transmembrane region" description="Helical" evidence="8">
    <location>
        <begin position="191"/>
        <end position="218"/>
    </location>
</feature>
<gene>
    <name evidence="9" type="ORF">GGR24_001665</name>
</gene>
<feature type="transmembrane region" description="Helical" evidence="8">
    <location>
        <begin position="161"/>
        <end position="179"/>
    </location>
</feature>
<dbReference type="Pfam" id="PF01925">
    <property type="entry name" value="TauE"/>
    <property type="match status" value="1"/>
</dbReference>
<reference evidence="9 10" key="1">
    <citation type="submission" date="2020-08" db="EMBL/GenBank/DDBJ databases">
        <title>Genomic Encyclopedia of Type Strains, Phase IV (KMG-IV): sequencing the most valuable type-strain genomes for metagenomic binning, comparative biology and taxonomic classification.</title>
        <authorList>
            <person name="Goeker M."/>
        </authorList>
    </citation>
    <scope>NUCLEOTIDE SEQUENCE [LARGE SCALE GENOMIC DNA]</scope>
    <source>
        <strain evidence="9 10">DSM 25481</strain>
    </source>
</reference>
<evidence type="ECO:0000256" key="7">
    <source>
        <dbReference type="ARBA" id="ARBA00023136"/>
    </source>
</evidence>
<feature type="transmembrane region" description="Helical" evidence="8">
    <location>
        <begin position="230"/>
        <end position="250"/>
    </location>
</feature>
<keyword evidence="5 8" id="KW-0812">Transmembrane</keyword>
<dbReference type="InterPro" id="IPR002781">
    <property type="entry name" value="TM_pro_TauE-like"/>
</dbReference>
<protein>
    <recommendedName>
        <fullName evidence="8">Probable membrane transporter protein</fullName>
    </recommendedName>
</protein>
<dbReference type="PANTHER" id="PTHR30269:SF0">
    <property type="entry name" value="MEMBRANE TRANSPORTER PROTEIN YFCA-RELATED"/>
    <property type="match status" value="1"/>
</dbReference>
<evidence type="ECO:0000256" key="4">
    <source>
        <dbReference type="ARBA" id="ARBA00022475"/>
    </source>
</evidence>
<comment type="similarity">
    <text evidence="2 8">Belongs to the 4-toluene sulfonate uptake permease (TSUP) (TC 2.A.102) family.</text>
</comment>
<comment type="caution">
    <text evidence="9">The sequence shown here is derived from an EMBL/GenBank/DDBJ whole genome shotgun (WGS) entry which is preliminary data.</text>
</comment>
<dbReference type="InterPro" id="IPR052017">
    <property type="entry name" value="TSUP"/>
</dbReference>
<feature type="transmembrane region" description="Helical" evidence="8">
    <location>
        <begin position="79"/>
        <end position="99"/>
    </location>
</feature>
<dbReference type="GO" id="GO:0005886">
    <property type="term" value="C:plasma membrane"/>
    <property type="evidence" value="ECO:0007669"/>
    <property type="project" value="UniProtKB-SubCell"/>
</dbReference>
<proteinExistence type="inferred from homology"/>
<keyword evidence="4 8" id="KW-1003">Cell membrane</keyword>
<evidence type="ECO:0000256" key="3">
    <source>
        <dbReference type="ARBA" id="ARBA00022448"/>
    </source>
</evidence>
<feature type="transmembrane region" description="Helical" evidence="8">
    <location>
        <begin position="106"/>
        <end position="122"/>
    </location>
</feature>
<keyword evidence="7 8" id="KW-0472">Membrane</keyword>
<keyword evidence="10" id="KW-1185">Reference proteome</keyword>
<evidence type="ECO:0000256" key="2">
    <source>
        <dbReference type="ARBA" id="ARBA00009142"/>
    </source>
</evidence>
<dbReference type="Proteomes" id="UP000528964">
    <property type="component" value="Unassembled WGS sequence"/>
</dbReference>
<comment type="subcellular location">
    <subcellularLocation>
        <location evidence="1 8">Cell membrane</location>
        <topology evidence="1 8">Multi-pass membrane protein</topology>
    </subcellularLocation>
</comment>
<dbReference type="PANTHER" id="PTHR30269">
    <property type="entry name" value="TRANSMEMBRANE PROTEIN YFCA"/>
    <property type="match status" value="1"/>
</dbReference>
<evidence type="ECO:0000256" key="8">
    <source>
        <dbReference type="RuleBase" id="RU363041"/>
    </source>
</evidence>
<organism evidence="9 10">
    <name type="scientific">Hansschlegelia beijingensis</name>
    <dbReference type="NCBI Taxonomy" id="1133344"/>
    <lineage>
        <taxon>Bacteria</taxon>
        <taxon>Pseudomonadati</taxon>
        <taxon>Pseudomonadota</taxon>
        <taxon>Alphaproteobacteria</taxon>
        <taxon>Hyphomicrobiales</taxon>
        <taxon>Methylopilaceae</taxon>
        <taxon>Hansschlegelia</taxon>
    </lineage>
</organism>
<evidence type="ECO:0000313" key="9">
    <source>
        <dbReference type="EMBL" id="MBB3973008.1"/>
    </source>
</evidence>
<dbReference type="RefSeq" id="WP_183394872.1">
    <property type="nucleotide sequence ID" value="NZ_JACIDR010000002.1"/>
</dbReference>
<sequence>MSIPPETLLLFALSGVVSGTVDAIAGGGGLIALPVLILGGLDPAAAVATNKLQGTLGTATATTRFARAGLLDFRAAETWGLAASSFAGSILGALCIAFAPIDVMRVGLPFLLIAVALYFAFGPRMSDIDVSARLSPRAFALCAAFPIGFYDGLFGPGAGSFFMIAIVALAGLGALRAVARTKLLNLASNVASLLVFLAAGAIVWSAGLAMAAGAFVGARLGSALALKHGVTLVKPLLVVVALALALRLMLDSSHPVGAALGAMLGASS</sequence>
<evidence type="ECO:0000313" key="10">
    <source>
        <dbReference type="Proteomes" id="UP000528964"/>
    </source>
</evidence>
<keyword evidence="3" id="KW-0813">Transport</keyword>
<accession>A0A7W6GFC8</accession>
<name>A0A7W6GFC8_9HYPH</name>
<dbReference type="AlphaFoldDB" id="A0A7W6GFC8"/>
<evidence type="ECO:0000256" key="1">
    <source>
        <dbReference type="ARBA" id="ARBA00004651"/>
    </source>
</evidence>
<evidence type="ECO:0000256" key="6">
    <source>
        <dbReference type="ARBA" id="ARBA00022989"/>
    </source>
</evidence>
<keyword evidence="6 8" id="KW-1133">Transmembrane helix</keyword>
<dbReference type="EMBL" id="JACIDR010000002">
    <property type="protein sequence ID" value="MBB3973008.1"/>
    <property type="molecule type" value="Genomic_DNA"/>
</dbReference>
<evidence type="ECO:0000256" key="5">
    <source>
        <dbReference type="ARBA" id="ARBA00022692"/>
    </source>
</evidence>